<dbReference type="PANTHER" id="PTHR10357">
    <property type="entry name" value="ALPHA-AMYLASE FAMILY MEMBER"/>
    <property type="match status" value="1"/>
</dbReference>
<dbReference type="PANTHER" id="PTHR10357:SF222">
    <property type="entry name" value="MALTASE MALT (AFU_ORTHOLOGUE AFUA_8G07070)"/>
    <property type="match status" value="1"/>
</dbReference>
<dbReference type="GO" id="GO:0000025">
    <property type="term" value="P:maltose catabolic process"/>
    <property type="evidence" value="ECO:0007669"/>
    <property type="project" value="TreeGrafter"/>
</dbReference>
<dbReference type="FunFam" id="3.20.20.80:FF:000087">
    <property type="entry name" value="Oligo-1,6-glucosidase IMA1"/>
    <property type="match status" value="1"/>
</dbReference>
<comment type="similarity">
    <text evidence="1">Belongs to the glycosyl hydrolase 13 family.</text>
</comment>
<dbReference type="Gene3D" id="2.60.40.1180">
    <property type="entry name" value="Golgi alpha-mannosidase II"/>
    <property type="match status" value="1"/>
</dbReference>
<dbReference type="InterPro" id="IPR006047">
    <property type="entry name" value="GH13_cat_dom"/>
</dbReference>
<dbReference type="GO" id="GO:0004575">
    <property type="term" value="F:sucrose alpha-glucosidase activity"/>
    <property type="evidence" value="ECO:0007669"/>
    <property type="project" value="TreeGrafter"/>
</dbReference>
<dbReference type="InterPro" id="IPR017853">
    <property type="entry name" value="GH"/>
</dbReference>
<name>W3WPZ4_PESFW</name>
<keyword evidence="3" id="KW-0326">Glycosidase</keyword>
<dbReference type="InterPro" id="IPR013780">
    <property type="entry name" value="Glyco_hydro_b"/>
</dbReference>
<evidence type="ECO:0000259" key="5">
    <source>
        <dbReference type="SMART" id="SM00642"/>
    </source>
</evidence>
<dbReference type="GO" id="GO:0004574">
    <property type="term" value="F:oligo-1,6-glucosidase activity"/>
    <property type="evidence" value="ECO:0007669"/>
    <property type="project" value="TreeGrafter"/>
</dbReference>
<keyword evidence="7" id="KW-1185">Reference proteome</keyword>
<gene>
    <name evidence="6" type="ORF">PFICI_12808</name>
</gene>
<dbReference type="Gene3D" id="3.20.20.80">
    <property type="entry name" value="Glycosidases"/>
    <property type="match status" value="1"/>
</dbReference>
<keyword evidence="2" id="KW-0378">Hydrolase</keyword>
<evidence type="ECO:0000313" key="6">
    <source>
        <dbReference type="EMBL" id="ETS75864.1"/>
    </source>
</evidence>
<evidence type="ECO:0000313" key="7">
    <source>
        <dbReference type="Proteomes" id="UP000030651"/>
    </source>
</evidence>
<dbReference type="OrthoDB" id="1740265at2759"/>
<dbReference type="GO" id="GO:0005987">
    <property type="term" value="P:sucrose catabolic process"/>
    <property type="evidence" value="ECO:0007669"/>
    <property type="project" value="TreeGrafter"/>
</dbReference>
<sequence length="632" mass="72519">MAENADKITPATLYPNHVSSSKLTNGLCHQTEQNGTQLLGKEPWWKAGVFYQVYPASFMDSNGDGWGDIPGLISKLDYLSDLGVDCVWLSPVFDSPQADMGYDVRDYQAIYAPYGTAEDVDRLTEECHRRGMKLILDLVVNHTSVEHAWFQESRSSKTSPKRDWYIWKPARYNSQGERIPPTNWRGYFACPTWTWDEETQEYYLHLYAPDQPDLNWENPDCRDAIYKETMRFWLDRGVDGFRIDTVNKYSKRTEYQDAPVTDPRWESQPAPEMWCNGPRIHEFIHEMNEKALAPYQAVSVGELSNMAGPADVLPYVGAARRELDMVFEFSMIRLGTGGGFGPKYIYQPYTLPTLKRHVARFQTFIEGTDGWTTVFCENHDNGRAVSRFGDSGSGAELWRASARTLALWQATLTGTLFLYQGQEIGMVNMPAAWGIEEYKDVESRNFYADASASGDRDRVDKTMHGLRILARDHSRIPFQWDGEARNAGFSDADETWMRVHDGYRDINVKKQTGDPASVLEFWRRLLKIRKKYPDVFVHGVFRSLRDEDLQRYVYVKESKLDVNGKPGTKRRALVVMNWSKEVQEPENVNEVLGCSAESAHFLVSTTDGCRERAQLDAALEPWEGRIYTNFQP</sequence>
<dbReference type="Gene3D" id="3.90.400.10">
    <property type="entry name" value="Oligo-1,6-glucosidase, Domain 2"/>
    <property type="match status" value="1"/>
</dbReference>
<dbReference type="STRING" id="1229662.W3WPZ4"/>
<proteinExistence type="inferred from homology"/>
<dbReference type="HOGENOM" id="CLU_006462_1_1_1"/>
<dbReference type="CDD" id="cd11333">
    <property type="entry name" value="AmyAc_SI_OligoGlu_DGase"/>
    <property type="match status" value="1"/>
</dbReference>
<feature type="domain" description="Glycosyl hydrolase family 13 catalytic" evidence="5">
    <location>
        <begin position="52"/>
        <end position="475"/>
    </location>
</feature>
<dbReference type="SUPFAM" id="SSF51445">
    <property type="entry name" value="(Trans)glycosidases"/>
    <property type="match status" value="1"/>
</dbReference>
<dbReference type="RefSeq" id="XP_007839580.1">
    <property type="nucleotide sequence ID" value="XM_007841389.1"/>
</dbReference>
<dbReference type="eggNOG" id="KOG0471">
    <property type="taxonomic scope" value="Eukaryota"/>
</dbReference>
<protein>
    <recommendedName>
        <fullName evidence="5">Glycosyl hydrolase family 13 catalytic domain-containing protein</fullName>
    </recommendedName>
</protein>
<reference evidence="7" key="1">
    <citation type="journal article" date="2015" name="BMC Genomics">
        <title>Genomic and transcriptomic analysis of the endophytic fungus Pestalotiopsis fici reveals its lifestyle and high potential for synthesis of natural products.</title>
        <authorList>
            <person name="Wang X."/>
            <person name="Zhang X."/>
            <person name="Liu L."/>
            <person name="Xiang M."/>
            <person name="Wang W."/>
            <person name="Sun X."/>
            <person name="Che Y."/>
            <person name="Guo L."/>
            <person name="Liu G."/>
            <person name="Guo L."/>
            <person name="Wang C."/>
            <person name="Yin W.B."/>
            <person name="Stadler M."/>
            <person name="Zhang X."/>
            <person name="Liu X."/>
        </authorList>
    </citation>
    <scope>NUCLEOTIDE SEQUENCE [LARGE SCALE GENOMIC DNA]</scope>
    <source>
        <strain evidence="7">W106-1 / CGMCC3.15140</strain>
    </source>
</reference>
<keyword evidence="4" id="KW-0462">Maltose metabolism</keyword>
<dbReference type="SMART" id="SM00642">
    <property type="entry name" value="Aamy"/>
    <property type="match status" value="1"/>
</dbReference>
<dbReference type="GeneID" id="19277821"/>
<dbReference type="GO" id="GO:0004556">
    <property type="term" value="F:alpha-amylase activity"/>
    <property type="evidence" value="ECO:0007669"/>
    <property type="project" value="TreeGrafter"/>
</dbReference>
<organism evidence="6 7">
    <name type="scientific">Pestalotiopsis fici (strain W106-1 / CGMCC3.15140)</name>
    <dbReference type="NCBI Taxonomy" id="1229662"/>
    <lineage>
        <taxon>Eukaryota</taxon>
        <taxon>Fungi</taxon>
        <taxon>Dikarya</taxon>
        <taxon>Ascomycota</taxon>
        <taxon>Pezizomycotina</taxon>
        <taxon>Sordariomycetes</taxon>
        <taxon>Xylariomycetidae</taxon>
        <taxon>Amphisphaeriales</taxon>
        <taxon>Sporocadaceae</taxon>
        <taxon>Pestalotiopsis</taxon>
    </lineage>
</organism>
<evidence type="ECO:0000256" key="4">
    <source>
        <dbReference type="ARBA" id="ARBA00026248"/>
    </source>
</evidence>
<evidence type="ECO:0000256" key="1">
    <source>
        <dbReference type="ARBA" id="ARBA00008061"/>
    </source>
</evidence>
<evidence type="ECO:0000256" key="2">
    <source>
        <dbReference type="ARBA" id="ARBA00022801"/>
    </source>
</evidence>
<dbReference type="Pfam" id="PF00128">
    <property type="entry name" value="Alpha-amylase"/>
    <property type="match status" value="1"/>
</dbReference>
<dbReference type="InParanoid" id="W3WPZ4"/>
<dbReference type="AlphaFoldDB" id="W3WPZ4"/>
<dbReference type="Proteomes" id="UP000030651">
    <property type="component" value="Unassembled WGS sequence"/>
</dbReference>
<dbReference type="InterPro" id="IPR045857">
    <property type="entry name" value="O16G_dom_2"/>
</dbReference>
<dbReference type="KEGG" id="pfy:PFICI_12808"/>
<dbReference type="GO" id="GO:0033934">
    <property type="term" value="F:glucan 1,4-alpha-maltotriohydrolase activity"/>
    <property type="evidence" value="ECO:0007669"/>
    <property type="project" value="TreeGrafter"/>
</dbReference>
<dbReference type="FunFam" id="3.20.20.80:FF:000064">
    <property type="entry name" value="Oligo-1,6-glucosidase"/>
    <property type="match status" value="1"/>
</dbReference>
<dbReference type="OMA" id="HATRFAN"/>
<dbReference type="EMBL" id="KI912118">
    <property type="protein sequence ID" value="ETS75864.1"/>
    <property type="molecule type" value="Genomic_DNA"/>
</dbReference>
<evidence type="ECO:0000256" key="3">
    <source>
        <dbReference type="ARBA" id="ARBA00023295"/>
    </source>
</evidence>
<accession>W3WPZ4</accession>
<dbReference type="FunFam" id="3.90.400.10:FF:000004">
    <property type="entry name" value="Oligo-1,6-glucosidase"/>
    <property type="match status" value="1"/>
</dbReference>